<name>A0A250JAF3_9BACT</name>
<reference evidence="1 2" key="1">
    <citation type="submission" date="2017-06" db="EMBL/GenBank/DDBJ databases">
        <title>Sequencing and comparative analysis of myxobacterial genomes.</title>
        <authorList>
            <person name="Rupp O."/>
            <person name="Goesmann A."/>
            <person name="Sogaard-Andersen L."/>
        </authorList>
    </citation>
    <scope>NUCLEOTIDE SEQUENCE [LARGE SCALE GENOMIC DNA]</scope>
    <source>
        <strain evidence="1 2">DSM 52655</strain>
    </source>
</reference>
<dbReference type="Proteomes" id="UP000217257">
    <property type="component" value="Chromosome"/>
</dbReference>
<evidence type="ECO:0000313" key="2">
    <source>
        <dbReference type="Proteomes" id="UP000217257"/>
    </source>
</evidence>
<dbReference type="AlphaFoldDB" id="A0A250JAF3"/>
<dbReference type="KEGG" id="cfus:CYFUS_006361"/>
<protein>
    <submittedName>
        <fullName evidence="1">Uncharacterized protein</fullName>
    </submittedName>
</protein>
<dbReference type="EMBL" id="CP022098">
    <property type="protein sequence ID" value="ATB40899.1"/>
    <property type="molecule type" value="Genomic_DNA"/>
</dbReference>
<evidence type="ECO:0000313" key="1">
    <source>
        <dbReference type="EMBL" id="ATB40899.1"/>
    </source>
</evidence>
<proteinExistence type="predicted"/>
<gene>
    <name evidence="1" type="ORF">CYFUS_006361</name>
</gene>
<organism evidence="1 2">
    <name type="scientific">Cystobacter fuscus</name>
    <dbReference type="NCBI Taxonomy" id="43"/>
    <lineage>
        <taxon>Bacteria</taxon>
        <taxon>Pseudomonadati</taxon>
        <taxon>Myxococcota</taxon>
        <taxon>Myxococcia</taxon>
        <taxon>Myxococcales</taxon>
        <taxon>Cystobacterineae</taxon>
        <taxon>Archangiaceae</taxon>
        <taxon>Cystobacter</taxon>
    </lineage>
</organism>
<accession>A0A250JAF3</accession>
<sequence length="367" mass="41294">MSIADDLVDHVIESHQSTDETNKRLRDLTAGMGMFFASGTAKRLLKSSETEAVWKNYVTDKGEPIANVRIATIDLNSIFERQVLFLKQTSSDPRAQDGSSGNRAGSESPPILRFYPHLIGWVVQYLERLLTTELAPLAAIAKAAADSSNDAGSRRAIISLDYYSDRSTTTSVLHKDTTGITLFVALHYINPEPMLGPEYIFDKWPIGSTEGAKHNFSPYDKGSNGGEDVRFHAPWTKSRGHYYWPRKLLEELEEARAQLPDDSTLHHVDLSPYGLVSFVDELIYHATPLNRTRLESDKDKLFRDVTFSSRKYKVLPQGLTRTVSMKLKQGETLTSLTGGSTKRCFIRLWISVCDASWYNPVYTYTRG</sequence>